<dbReference type="InterPro" id="IPR011006">
    <property type="entry name" value="CheY-like_superfamily"/>
</dbReference>
<gene>
    <name evidence="5" type="ORF">E4656_07615</name>
</gene>
<organism evidence="5 6">
    <name type="scientific">Natronospirillum operosum</name>
    <dbReference type="NCBI Taxonomy" id="2759953"/>
    <lineage>
        <taxon>Bacteria</taxon>
        <taxon>Pseudomonadati</taxon>
        <taxon>Pseudomonadota</taxon>
        <taxon>Gammaproteobacteria</taxon>
        <taxon>Oceanospirillales</taxon>
        <taxon>Natronospirillaceae</taxon>
        <taxon>Natronospirillum</taxon>
    </lineage>
</organism>
<dbReference type="OrthoDB" id="9780153at2"/>
<dbReference type="PANTHER" id="PTHR43214">
    <property type="entry name" value="TWO-COMPONENT RESPONSE REGULATOR"/>
    <property type="match status" value="1"/>
</dbReference>
<comment type="caution">
    <text evidence="5">The sequence shown here is derived from an EMBL/GenBank/DDBJ whole genome shotgun (WGS) entry which is preliminary data.</text>
</comment>
<sequence>MNDPTRLILVEDQTLILGALATLLDMEPDLTVVGRASDGEEALRLVAGQPVDLVLTDIEMPGIGGLELARRLHRDNPNIIVGIVTTFARKGYLRQALDAGVQGYLLKDTPSDQLADAIRRMCAGEKVIDPELAAAARSGENPLTERERQVLKLAAEGLTTEMIALRIHRSEGTVRNYLSEAISKLHARNRVEAARIAREQGFL</sequence>
<feature type="modified residue" description="4-aspartylphosphate" evidence="2">
    <location>
        <position position="57"/>
    </location>
</feature>
<dbReference type="InterPro" id="IPR039420">
    <property type="entry name" value="WalR-like"/>
</dbReference>
<dbReference type="InterPro" id="IPR001789">
    <property type="entry name" value="Sig_transdc_resp-reg_receiver"/>
</dbReference>
<evidence type="ECO:0000313" key="5">
    <source>
        <dbReference type="EMBL" id="TGG94037.1"/>
    </source>
</evidence>
<feature type="domain" description="HTH luxR-type" evidence="3">
    <location>
        <begin position="136"/>
        <end position="201"/>
    </location>
</feature>
<dbReference type="GO" id="GO:0000160">
    <property type="term" value="P:phosphorelay signal transduction system"/>
    <property type="evidence" value="ECO:0007669"/>
    <property type="project" value="InterPro"/>
</dbReference>
<dbReference type="SUPFAM" id="SSF52172">
    <property type="entry name" value="CheY-like"/>
    <property type="match status" value="1"/>
</dbReference>
<dbReference type="SUPFAM" id="SSF46894">
    <property type="entry name" value="C-terminal effector domain of the bipartite response regulators"/>
    <property type="match status" value="1"/>
</dbReference>
<dbReference type="PROSITE" id="PS50110">
    <property type="entry name" value="RESPONSE_REGULATORY"/>
    <property type="match status" value="1"/>
</dbReference>
<reference evidence="5 6" key="1">
    <citation type="submission" date="2019-04" db="EMBL/GenBank/DDBJ databases">
        <title>Natronospirillum operosus gen. nov., sp. nov., a haloalkaliphilic satellite isolated from decaying biomass of laboratory culture of cyanobacterium Geitlerinema sp. and proposal of Natronospirillaceae fam. nov. and Saccharospirillaceae fam. nov.</title>
        <authorList>
            <person name="Kevbrin V."/>
            <person name="Boltyanskaya Y."/>
            <person name="Koziaeva V."/>
            <person name="Grouzdev D.S."/>
            <person name="Park M."/>
            <person name="Cho J."/>
        </authorList>
    </citation>
    <scope>NUCLEOTIDE SEQUENCE [LARGE SCALE GENOMIC DNA]</scope>
    <source>
        <strain evidence="5 6">G-116</strain>
    </source>
</reference>
<dbReference type="GO" id="GO:0003677">
    <property type="term" value="F:DNA binding"/>
    <property type="evidence" value="ECO:0007669"/>
    <property type="project" value="UniProtKB-KW"/>
</dbReference>
<keyword evidence="2" id="KW-0597">Phosphoprotein</keyword>
<dbReference type="GO" id="GO:0006355">
    <property type="term" value="P:regulation of DNA-templated transcription"/>
    <property type="evidence" value="ECO:0007669"/>
    <property type="project" value="InterPro"/>
</dbReference>
<evidence type="ECO:0000256" key="2">
    <source>
        <dbReference type="PROSITE-ProRule" id="PRU00169"/>
    </source>
</evidence>
<proteinExistence type="predicted"/>
<keyword evidence="6" id="KW-1185">Reference proteome</keyword>
<dbReference type="Proteomes" id="UP000297475">
    <property type="component" value="Unassembled WGS sequence"/>
</dbReference>
<dbReference type="SMART" id="SM00421">
    <property type="entry name" value="HTH_LUXR"/>
    <property type="match status" value="1"/>
</dbReference>
<name>A0A4Z0W8Y5_9GAMM</name>
<evidence type="ECO:0000256" key="1">
    <source>
        <dbReference type="ARBA" id="ARBA00023125"/>
    </source>
</evidence>
<dbReference type="PANTHER" id="PTHR43214:SF42">
    <property type="entry name" value="TRANSCRIPTIONAL REGULATORY PROTEIN DESR"/>
    <property type="match status" value="1"/>
</dbReference>
<dbReference type="SMART" id="SM00448">
    <property type="entry name" value="REC"/>
    <property type="match status" value="1"/>
</dbReference>
<dbReference type="Gene3D" id="3.40.50.2300">
    <property type="match status" value="1"/>
</dbReference>
<dbReference type="EMBL" id="SRMF01000002">
    <property type="protein sequence ID" value="TGG94037.1"/>
    <property type="molecule type" value="Genomic_DNA"/>
</dbReference>
<dbReference type="Pfam" id="PF00072">
    <property type="entry name" value="Response_reg"/>
    <property type="match status" value="1"/>
</dbReference>
<evidence type="ECO:0000259" key="4">
    <source>
        <dbReference type="PROSITE" id="PS50110"/>
    </source>
</evidence>
<protein>
    <submittedName>
        <fullName evidence="5">Response regulator transcription factor</fullName>
    </submittedName>
</protein>
<dbReference type="InterPro" id="IPR000792">
    <property type="entry name" value="Tscrpt_reg_LuxR_C"/>
</dbReference>
<evidence type="ECO:0000313" key="6">
    <source>
        <dbReference type="Proteomes" id="UP000297475"/>
    </source>
</evidence>
<accession>A0A4Z0W8Y5</accession>
<feature type="domain" description="Response regulatory" evidence="4">
    <location>
        <begin position="6"/>
        <end position="122"/>
    </location>
</feature>
<evidence type="ECO:0000259" key="3">
    <source>
        <dbReference type="PROSITE" id="PS50043"/>
    </source>
</evidence>
<dbReference type="PROSITE" id="PS50043">
    <property type="entry name" value="HTH_LUXR_2"/>
    <property type="match status" value="1"/>
</dbReference>
<keyword evidence="1" id="KW-0238">DNA-binding</keyword>
<dbReference type="CDD" id="cd06170">
    <property type="entry name" value="LuxR_C_like"/>
    <property type="match status" value="1"/>
</dbReference>
<dbReference type="RefSeq" id="WP_135482606.1">
    <property type="nucleotide sequence ID" value="NZ_SRMF01000002.1"/>
</dbReference>
<dbReference type="PRINTS" id="PR00038">
    <property type="entry name" value="HTHLUXR"/>
</dbReference>
<dbReference type="InterPro" id="IPR016032">
    <property type="entry name" value="Sig_transdc_resp-reg_C-effctor"/>
</dbReference>
<dbReference type="Pfam" id="PF00196">
    <property type="entry name" value="GerE"/>
    <property type="match status" value="1"/>
</dbReference>
<dbReference type="AlphaFoldDB" id="A0A4Z0W8Y5"/>